<feature type="non-terminal residue" evidence="2">
    <location>
        <position position="1"/>
    </location>
</feature>
<dbReference type="Pfam" id="PF18962">
    <property type="entry name" value="Por_Secre_tail"/>
    <property type="match status" value="1"/>
</dbReference>
<gene>
    <name evidence="2" type="ORF">KK060_09750</name>
</gene>
<organism evidence="2 3">
    <name type="scientific">Chryseosolibacter indicus</name>
    <dbReference type="NCBI Taxonomy" id="2782351"/>
    <lineage>
        <taxon>Bacteria</taxon>
        <taxon>Pseudomonadati</taxon>
        <taxon>Bacteroidota</taxon>
        <taxon>Cytophagia</taxon>
        <taxon>Cytophagales</taxon>
        <taxon>Chryseotaleaceae</taxon>
        <taxon>Chryseosolibacter</taxon>
    </lineage>
</organism>
<reference evidence="2 3" key="1">
    <citation type="submission" date="2021-05" db="EMBL/GenBank/DDBJ databases">
        <title>A Polyphasic approach of four new species of the genus Ohtaekwangia: Ohtaekwangia histidinii sp. nov., Ohtaekwangia cretensis sp. nov., Ohtaekwangia indiensis sp. nov., Ohtaekwangia reichenbachii sp. nov. from diverse environment.</title>
        <authorList>
            <person name="Octaviana S."/>
        </authorList>
    </citation>
    <scope>NUCLEOTIDE SEQUENCE [LARGE SCALE GENOMIC DNA]</scope>
    <source>
        <strain evidence="2 3">PWU20</strain>
    </source>
</reference>
<comment type="caution">
    <text evidence="2">The sequence shown here is derived from an EMBL/GenBank/DDBJ whole genome shotgun (WGS) entry which is preliminary data.</text>
</comment>
<protein>
    <submittedName>
        <fullName evidence="2">T9SS type A sorting domain-containing protein</fullName>
    </submittedName>
</protein>
<dbReference type="NCBIfam" id="TIGR04183">
    <property type="entry name" value="Por_Secre_tail"/>
    <property type="match status" value="1"/>
</dbReference>
<keyword evidence="3" id="KW-1185">Reference proteome</keyword>
<dbReference type="Proteomes" id="UP000772618">
    <property type="component" value="Unassembled WGS sequence"/>
</dbReference>
<dbReference type="InterPro" id="IPR026444">
    <property type="entry name" value="Secre_tail"/>
</dbReference>
<proteinExistence type="predicted"/>
<feature type="domain" description="Secretion system C-terminal sorting" evidence="1">
    <location>
        <begin position="144"/>
        <end position="211"/>
    </location>
</feature>
<name>A0ABS5VQ51_9BACT</name>
<accession>A0ABS5VQ51</accession>
<sequence length="213" mass="23955">MLAPYDTLIGFEIYFPPYGISSNQSISFNIFHDDNGKPGEVWQTISSRVINQPSLNTFQLVRFTPALLINESKFYIGWRQPTTGRALVGLDVNNDSGNKIFVNTNGFWYQNVSFTGSLMIRPVFGKGTIRENTVGVEEQLKIAIYPNPNPGGFYIEGFYDKLEIINLAGVPVSFQSETHNDKTFVQLNRAPGLYLLKLTRATVTKTYKIVIAQ</sequence>
<evidence type="ECO:0000313" key="2">
    <source>
        <dbReference type="EMBL" id="MBT1703562.1"/>
    </source>
</evidence>
<dbReference type="EMBL" id="JAHESD010000016">
    <property type="protein sequence ID" value="MBT1703562.1"/>
    <property type="molecule type" value="Genomic_DNA"/>
</dbReference>
<dbReference type="RefSeq" id="WP_254153522.1">
    <property type="nucleotide sequence ID" value="NZ_JAHESD010000016.1"/>
</dbReference>
<evidence type="ECO:0000313" key="3">
    <source>
        <dbReference type="Proteomes" id="UP000772618"/>
    </source>
</evidence>
<evidence type="ECO:0000259" key="1">
    <source>
        <dbReference type="Pfam" id="PF18962"/>
    </source>
</evidence>